<name>A0A1J4MQ29_9CRYT</name>
<dbReference type="Proteomes" id="UP000186804">
    <property type="component" value="Unassembled WGS sequence"/>
</dbReference>
<dbReference type="VEuPathDB" id="CryptoDB:cand_011120"/>
<dbReference type="Gene3D" id="1.10.510.10">
    <property type="entry name" value="Transferase(Phosphotransferase) domain 1"/>
    <property type="match status" value="1"/>
</dbReference>
<dbReference type="InterPro" id="IPR008271">
    <property type="entry name" value="Ser/Thr_kinase_AS"/>
</dbReference>
<comment type="caution">
    <text evidence="2">The sequence shown here is derived from an EMBL/GenBank/DDBJ whole genome shotgun (WGS) entry which is preliminary data.</text>
</comment>
<keyword evidence="3" id="KW-1185">Reference proteome</keyword>
<dbReference type="InterPro" id="IPR000719">
    <property type="entry name" value="Prot_kinase_dom"/>
</dbReference>
<protein>
    <submittedName>
        <fullName evidence="2">Protein kinase domain-containing protein</fullName>
    </submittedName>
</protein>
<gene>
    <name evidence="2" type="ORF">cand_011120</name>
</gene>
<evidence type="ECO:0000313" key="2">
    <source>
        <dbReference type="EMBL" id="OII76354.1"/>
    </source>
</evidence>
<evidence type="ECO:0000313" key="3">
    <source>
        <dbReference type="Proteomes" id="UP000186804"/>
    </source>
</evidence>
<dbReference type="RefSeq" id="XP_067068200.1">
    <property type="nucleotide sequence ID" value="XM_067211351.1"/>
</dbReference>
<dbReference type="PROSITE" id="PS00108">
    <property type="entry name" value="PROTEIN_KINASE_ST"/>
    <property type="match status" value="1"/>
</dbReference>
<dbReference type="SMART" id="SM00220">
    <property type="entry name" value="S_TKc"/>
    <property type="match status" value="1"/>
</dbReference>
<dbReference type="GO" id="GO:0005524">
    <property type="term" value="F:ATP binding"/>
    <property type="evidence" value="ECO:0007669"/>
    <property type="project" value="InterPro"/>
</dbReference>
<dbReference type="SUPFAM" id="SSF56112">
    <property type="entry name" value="Protein kinase-like (PK-like)"/>
    <property type="match status" value="1"/>
</dbReference>
<keyword evidence="2" id="KW-0808">Transferase</keyword>
<organism evidence="2 3">
    <name type="scientific">Cryptosporidium andersoni</name>
    <dbReference type="NCBI Taxonomy" id="117008"/>
    <lineage>
        <taxon>Eukaryota</taxon>
        <taxon>Sar</taxon>
        <taxon>Alveolata</taxon>
        <taxon>Apicomplexa</taxon>
        <taxon>Conoidasida</taxon>
        <taxon>Coccidia</taxon>
        <taxon>Eucoccidiorida</taxon>
        <taxon>Eimeriorina</taxon>
        <taxon>Cryptosporidiidae</taxon>
        <taxon>Cryptosporidium</taxon>
    </lineage>
</organism>
<feature type="domain" description="Protein kinase" evidence="1">
    <location>
        <begin position="151"/>
        <end position="494"/>
    </location>
</feature>
<dbReference type="OrthoDB" id="5794026at2759"/>
<accession>A0A1J4MQ29</accession>
<dbReference type="PANTHER" id="PTHR24347">
    <property type="entry name" value="SERINE/THREONINE-PROTEIN KINASE"/>
    <property type="match status" value="1"/>
</dbReference>
<dbReference type="EMBL" id="LRBS01000067">
    <property type="protein sequence ID" value="OII76354.1"/>
    <property type="molecule type" value="Genomic_DNA"/>
</dbReference>
<evidence type="ECO:0000259" key="1">
    <source>
        <dbReference type="PROSITE" id="PS50011"/>
    </source>
</evidence>
<dbReference type="Gene3D" id="3.30.200.20">
    <property type="entry name" value="Phosphorylase Kinase, domain 1"/>
    <property type="match status" value="1"/>
</dbReference>
<reference evidence="2 3" key="1">
    <citation type="submission" date="2016-10" db="EMBL/GenBank/DDBJ databases">
        <title>Reductive evolution of mitochondrial metabolism and differential evolution of invasion-related proteins in Cryptosporidium.</title>
        <authorList>
            <person name="Liu S."/>
            <person name="Roellig D.M."/>
            <person name="Guo Y."/>
            <person name="Li N."/>
            <person name="Frace M.A."/>
            <person name="Tang K."/>
            <person name="Zhang L."/>
            <person name="Feng Y."/>
            <person name="Xiao L."/>
        </authorList>
    </citation>
    <scope>NUCLEOTIDE SEQUENCE [LARGE SCALE GENOMIC DNA]</scope>
    <source>
        <strain evidence="2">30847</strain>
    </source>
</reference>
<keyword evidence="2" id="KW-0418">Kinase</keyword>
<dbReference type="InterPro" id="IPR011009">
    <property type="entry name" value="Kinase-like_dom_sf"/>
</dbReference>
<dbReference type="GeneID" id="92365297"/>
<dbReference type="GO" id="GO:0004672">
    <property type="term" value="F:protein kinase activity"/>
    <property type="evidence" value="ECO:0007669"/>
    <property type="project" value="InterPro"/>
</dbReference>
<dbReference type="PROSITE" id="PS50011">
    <property type="entry name" value="PROTEIN_KINASE_DOM"/>
    <property type="match status" value="1"/>
</dbReference>
<proteinExistence type="predicted"/>
<dbReference type="AlphaFoldDB" id="A0A1J4MQ29"/>
<dbReference type="Pfam" id="PF00069">
    <property type="entry name" value="Pkinase"/>
    <property type="match status" value="2"/>
</dbReference>
<sequence>MCDIGNNDLLTTLFSDILQRNDATICTESSLRNDKLIHEYVNTSKNIEHSLCKCSNRNNSSICQCQSKKQINGEMYNRTRKRSHRYSGACIEPNMNLKQLNMTSEFEIGETNSKYLDSNIDILNNVGNNPYSLFDGCFIDLTRINCCIEHFYNIGSLLNGNKRSVDKEGKILQNQSGRQDNLSSNRPQLYWAYHKATGFPVVIKIVKKSRILSSFPGSYQLWRNLCMKLLSLPFHPNVMRIFQVLEDETNFYLIMEGLEGGELFQFLVTEQAIPEETCKYIIRQILESVNHLHCLQMLHRDVKPENLMFRYKRNSDNNLLSPCTVSSKSTVSSSVSTDDYKISNKEDPIAHLSLKKSREYFEVVLVDFDTCQLLNDSSYMQMVKLKKRLVGTFGYLAPEVLNGGEYSTASDLWSIGIILYILMTGIPPLRIDLMCDYNKALEVLKNARDQGGFQFNVSPLPEFPLAQDLCIRLLQWDPNRRIRSCQQALKHPWLLDSFKYNPIGPIYQRIQSNCINITQNLAIKDEKKEAELKSSPYQQICLPISARISTHNCHYPM</sequence>